<feature type="transmembrane region" description="Helical" evidence="5">
    <location>
        <begin position="162"/>
        <end position="184"/>
    </location>
</feature>
<reference evidence="6 7" key="1">
    <citation type="submission" date="2019-12" db="EMBL/GenBank/DDBJ databases">
        <authorList>
            <person name="Li J."/>
            <person name="Shi Y."/>
            <person name="Xu G."/>
            <person name="Xiao D."/>
            <person name="Ran X."/>
        </authorList>
    </citation>
    <scope>NUCLEOTIDE SEQUENCE [LARGE SCALE GENOMIC DNA]</scope>
    <source>
        <strain evidence="6 7">JCM 15915</strain>
    </source>
</reference>
<keyword evidence="3 5" id="KW-1133">Transmembrane helix</keyword>
<keyword evidence="4 5" id="KW-0472">Membrane</keyword>
<dbReference type="GO" id="GO:0022857">
    <property type="term" value="F:transmembrane transporter activity"/>
    <property type="evidence" value="ECO:0007669"/>
    <property type="project" value="InterPro"/>
</dbReference>
<feature type="transmembrane region" description="Helical" evidence="5">
    <location>
        <begin position="328"/>
        <end position="349"/>
    </location>
</feature>
<organism evidence="6 7">
    <name type="scientific">Rothia koreensis</name>
    <dbReference type="NCBI Taxonomy" id="592378"/>
    <lineage>
        <taxon>Bacteria</taxon>
        <taxon>Bacillati</taxon>
        <taxon>Actinomycetota</taxon>
        <taxon>Actinomycetes</taxon>
        <taxon>Micrococcales</taxon>
        <taxon>Micrococcaceae</taxon>
        <taxon>Rothia</taxon>
    </lineage>
</organism>
<keyword evidence="2 5" id="KW-0812">Transmembrane</keyword>
<proteinExistence type="predicted"/>
<evidence type="ECO:0000256" key="1">
    <source>
        <dbReference type="ARBA" id="ARBA00004141"/>
    </source>
</evidence>
<dbReference type="PANTHER" id="PTHR23514:SF13">
    <property type="entry name" value="INNER MEMBRANE PROTEIN YBJJ"/>
    <property type="match status" value="1"/>
</dbReference>
<comment type="caution">
    <text evidence="6">The sequence shown here is derived from an EMBL/GenBank/DDBJ whole genome shotgun (WGS) entry which is preliminary data.</text>
</comment>
<evidence type="ECO:0000313" key="6">
    <source>
        <dbReference type="EMBL" id="MUN55455.1"/>
    </source>
</evidence>
<sequence length="417" mass="43000">MRCARRWARHDPGRTPLTGRVPGRGPGRVASARRATLAVFAANGFAFATWMSRIPDIRDHLGLSPGQLSVLLLAISIGSLVGLPLAGRLLERWGPLLGTRLAILAAAVGLVGASAMVGVAPSFVWIAPFLAVFGLGNGVWDVSQNLEGATVEQRMGRAIMPWFHAAFSGGTVLGSLTGAGAIVIGVPVQLHIPVVVLIAGGTAWLASSGFLPSPSEPRTGQMPPTSSVARTSAWLEPRTWLVGVMVMAASFTEGTANDWMAVAFVSGHHVPSSMGVLGVSIFLTAMTLTRVLGTKALDRYGRVVLLSGLFATATIGCLMVVFGNLVVAYAGAAVWGIGASLGFPVGMSAASDEPMRAAARLSVVSTLGYTAFLGGPPLLGFLGDHVGPLNALLAVGVAALLAIAVVPAARPRREDPR</sequence>
<dbReference type="Pfam" id="PF07690">
    <property type="entry name" value="MFS_1"/>
    <property type="match status" value="1"/>
</dbReference>
<feature type="transmembrane region" description="Helical" evidence="5">
    <location>
        <begin position="190"/>
        <end position="212"/>
    </location>
</feature>
<protein>
    <submittedName>
        <fullName evidence="6">MFS transporter</fullName>
    </submittedName>
</protein>
<feature type="transmembrane region" description="Helical" evidence="5">
    <location>
        <begin position="66"/>
        <end position="85"/>
    </location>
</feature>
<feature type="transmembrane region" description="Helical" evidence="5">
    <location>
        <begin position="272"/>
        <end position="291"/>
    </location>
</feature>
<evidence type="ECO:0000256" key="2">
    <source>
        <dbReference type="ARBA" id="ARBA00022692"/>
    </source>
</evidence>
<feature type="transmembrane region" description="Helical" evidence="5">
    <location>
        <begin position="123"/>
        <end position="142"/>
    </location>
</feature>
<dbReference type="InterPro" id="IPR011701">
    <property type="entry name" value="MFS"/>
</dbReference>
<dbReference type="GO" id="GO:0016020">
    <property type="term" value="C:membrane"/>
    <property type="evidence" value="ECO:0007669"/>
    <property type="project" value="UniProtKB-SubCell"/>
</dbReference>
<dbReference type="InterPro" id="IPR051788">
    <property type="entry name" value="MFS_Transporter"/>
</dbReference>
<dbReference type="AlphaFoldDB" id="A0A7K1LK02"/>
<feature type="transmembrane region" description="Helical" evidence="5">
    <location>
        <begin position="97"/>
        <end position="117"/>
    </location>
</feature>
<evidence type="ECO:0000313" key="7">
    <source>
        <dbReference type="Proteomes" id="UP000462152"/>
    </source>
</evidence>
<feature type="transmembrane region" description="Helical" evidence="5">
    <location>
        <begin position="233"/>
        <end position="252"/>
    </location>
</feature>
<feature type="transmembrane region" description="Helical" evidence="5">
    <location>
        <begin position="35"/>
        <end position="54"/>
    </location>
</feature>
<keyword evidence="7" id="KW-1185">Reference proteome</keyword>
<dbReference type="Gene3D" id="1.20.1250.20">
    <property type="entry name" value="MFS general substrate transporter like domains"/>
    <property type="match status" value="2"/>
</dbReference>
<evidence type="ECO:0000256" key="4">
    <source>
        <dbReference type="ARBA" id="ARBA00023136"/>
    </source>
</evidence>
<dbReference type="PANTHER" id="PTHR23514">
    <property type="entry name" value="BYPASS OF STOP CODON PROTEIN 6"/>
    <property type="match status" value="1"/>
</dbReference>
<evidence type="ECO:0000256" key="5">
    <source>
        <dbReference type="SAM" id="Phobius"/>
    </source>
</evidence>
<dbReference type="InterPro" id="IPR036259">
    <property type="entry name" value="MFS_trans_sf"/>
</dbReference>
<dbReference type="EMBL" id="WOGT01000006">
    <property type="protein sequence ID" value="MUN55455.1"/>
    <property type="molecule type" value="Genomic_DNA"/>
</dbReference>
<gene>
    <name evidence="6" type="ORF">GMA10_09580</name>
</gene>
<evidence type="ECO:0000256" key="3">
    <source>
        <dbReference type="ARBA" id="ARBA00022989"/>
    </source>
</evidence>
<dbReference type="SUPFAM" id="SSF103473">
    <property type="entry name" value="MFS general substrate transporter"/>
    <property type="match status" value="1"/>
</dbReference>
<feature type="transmembrane region" description="Helical" evidence="5">
    <location>
        <begin position="303"/>
        <end position="322"/>
    </location>
</feature>
<comment type="subcellular location">
    <subcellularLocation>
        <location evidence="1">Membrane</location>
        <topology evidence="1">Multi-pass membrane protein</topology>
    </subcellularLocation>
</comment>
<feature type="transmembrane region" description="Helical" evidence="5">
    <location>
        <begin position="389"/>
        <end position="409"/>
    </location>
</feature>
<dbReference type="Proteomes" id="UP000462152">
    <property type="component" value="Unassembled WGS sequence"/>
</dbReference>
<dbReference type="OrthoDB" id="9809599at2"/>
<accession>A0A7K1LK02</accession>
<dbReference type="CDD" id="cd17393">
    <property type="entry name" value="MFS_MosC_like"/>
    <property type="match status" value="1"/>
</dbReference>
<feature type="transmembrane region" description="Helical" evidence="5">
    <location>
        <begin position="361"/>
        <end position="383"/>
    </location>
</feature>
<name>A0A7K1LK02_9MICC</name>